<reference evidence="1 2" key="1">
    <citation type="journal article" date="2018" name="Sci. Data">
        <title>The draft genome sequence of cork oak.</title>
        <authorList>
            <person name="Ramos A.M."/>
            <person name="Usie A."/>
            <person name="Barbosa P."/>
            <person name="Barros P.M."/>
            <person name="Capote T."/>
            <person name="Chaves I."/>
            <person name="Simoes F."/>
            <person name="Abreu I."/>
            <person name="Carrasquinho I."/>
            <person name="Faro C."/>
            <person name="Guimaraes J.B."/>
            <person name="Mendonca D."/>
            <person name="Nobrega F."/>
            <person name="Rodrigues L."/>
            <person name="Saibo N.J.M."/>
            <person name="Varela M.C."/>
            <person name="Egas C."/>
            <person name="Matos J."/>
            <person name="Miguel C.M."/>
            <person name="Oliveira M.M."/>
            <person name="Ricardo C.P."/>
            <person name="Goncalves S."/>
        </authorList>
    </citation>
    <scope>NUCLEOTIDE SEQUENCE [LARGE SCALE GENOMIC DNA]</scope>
    <source>
        <strain evidence="2">cv. HL8</strain>
    </source>
</reference>
<keyword evidence="2" id="KW-1185">Reference proteome</keyword>
<proteinExistence type="predicted"/>
<protein>
    <submittedName>
        <fullName evidence="1">Uncharacterized protein</fullName>
    </submittedName>
</protein>
<dbReference type="Proteomes" id="UP000237347">
    <property type="component" value="Unassembled WGS sequence"/>
</dbReference>
<organism evidence="1 2">
    <name type="scientific">Quercus suber</name>
    <name type="common">Cork oak</name>
    <dbReference type="NCBI Taxonomy" id="58331"/>
    <lineage>
        <taxon>Eukaryota</taxon>
        <taxon>Viridiplantae</taxon>
        <taxon>Streptophyta</taxon>
        <taxon>Embryophyta</taxon>
        <taxon>Tracheophyta</taxon>
        <taxon>Spermatophyta</taxon>
        <taxon>Magnoliopsida</taxon>
        <taxon>eudicotyledons</taxon>
        <taxon>Gunneridae</taxon>
        <taxon>Pentapetalae</taxon>
        <taxon>rosids</taxon>
        <taxon>fabids</taxon>
        <taxon>Fagales</taxon>
        <taxon>Fagaceae</taxon>
        <taxon>Quercus</taxon>
    </lineage>
</organism>
<name>A0AAW0JSB3_QUESU</name>
<sequence>MDCQYQISHDDIGDLSHPKIVMEQEELSDLDEEIKEHVEFECEEMADSEGEDGSGCEQIPNMQNKVTQVFLLRNEKHSSFLISVFDLPLISDPLLICVFGSLPFGDCEKRVGPA</sequence>
<dbReference type="AlphaFoldDB" id="A0AAW0JSB3"/>
<comment type="caution">
    <text evidence="1">The sequence shown here is derived from an EMBL/GenBank/DDBJ whole genome shotgun (WGS) entry which is preliminary data.</text>
</comment>
<dbReference type="EMBL" id="PKMF04000482">
    <property type="protein sequence ID" value="KAK7829467.1"/>
    <property type="molecule type" value="Genomic_DNA"/>
</dbReference>
<evidence type="ECO:0000313" key="1">
    <source>
        <dbReference type="EMBL" id="KAK7829467.1"/>
    </source>
</evidence>
<evidence type="ECO:0000313" key="2">
    <source>
        <dbReference type="Proteomes" id="UP000237347"/>
    </source>
</evidence>
<gene>
    <name evidence="1" type="ORF">CFP56_029417</name>
</gene>
<accession>A0AAW0JSB3</accession>